<dbReference type="InterPro" id="IPR036866">
    <property type="entry name" value="RibonucZ/Hydroxyglut_hydro"/>
</dbReference>
<dbReference type="EMBL" id="LR215729">
    <property type="protein sequence ID" value="VEV95269.1"/>
    <property type="molecule type" value="Genomic_DNA"/>
</dbReference>
<reference evidence="2" key="1">
    <citation type="submission" date="2019-02" db="EMBL/GenBank/DDBJ databases">
        <authorList>
            <consortium name="Genoscope - CEA"/>
            <person name="William W."/>
        </authorList>
    </citation>
    <scope>NUCLEOTIDE SEQUENCE [LARGE SCALE GENOMIC DNA]</scope>
    <source>
        <strain evidence="2">YSy11</strain>
    </source>
</reference>
<dbReference type="CDD" id="cd07736">
    <property type="entry name" value="PhnP-like_MBL-fold"/>
    <property type="match status" value="1"/>
</dbReference>
<accession>A0A653DZ83</accession>
<evidence type="ECO:0000313" key="2">
    <source>
        <dbReference type="EMBL" id="VEV95269.1"/>
    </source>
</evidence>
<dbReference type="InterPro" id="IPR017693">
    <property type="entry name" value="Phosphonate_metab_PhnP"/>
</dbReference>
<dbReference type="PANTHER" id="PTHR42663:SF6">
    <property type="entry name" value="HYDROLASE C777.06C-RELATED"/>
    <property type="match status" value="1"/>
</dbReference>
<dbReference type="RefSeq" id="WP_150547330.1">
    <property type="nucleotide sequence ID" value="NZ_LR215729.2"/>
</dbReference>
<proteinExistence type="predicted"/>
<dbReference type="Gene3D" id="3.60.15.10">
    <property type="entry name" value="Ribonuclease Z/Hydroxyacylglutathione hydrolase-like"/>
    <property type="match status" value="1"/>
</dbReference>
<name>A0A653DZ83_9PSED</name>
<organism evidence="2">
    <name type="scientific">Pseudomonas marincola</name>
    <dbReference type="NCBI Taxonomy" id="437900"/>
    <lineage>
        <taxon>Bacteria</taxon>
        <taxon>Pseudomonadati</taxon>
        <taxon>Pseudomonadota</taxon>
        <taxon>Gammaproteobacteria</taxon>
        <taxon>Pseudomonadales</taxon>
        <taxon>Pseudomonadaceae</taxon>
        <taxon>Pseudomonas</taxon>
    </lineage>
</organism>
<dbReference type="InterPro" id="IPR035682">
    <property type="entry name" value="PhnP_MBL"/>
</dbReference>
<dbReference type="GO" id="GO:0008081">
    <property type="term" value="F:phosphoric diester hydrolase activity"/>
    <property type="evidence" value="ECO:0007669"/>
    <property type="project" value="InterPro"/>
</dbReference>
<keyword evidence="2" id="KW-0456">Lyase</keyword>
<dbReference type="GO" id="GO:0016829">
    <property type="term" value="F:lyase activity"/>
    <property type="evidence" value="ECO:0007669"/>
    <property type="project" value="UniProtKB-KW"/>
</dbReference>
<protein>
    <submittedName>
        <fullName evidence="2">Carbon-phosphorus lyase complex accessory protein</fullName>
    </submittedName>
</protein>
<sequence>MRLTLLGTGDARQLPVYNCACAACSSARSDPALRRGPCCALLEVDDQRWLIDSGLTDLAERFAPHTLSGILQTHYHADHAQGLLQLRWGQGLIIPVHGPADPEGLADLYKHPGILDFSQPFSAFEARTFGCLRVTALPLQHSKMTFGYLFEAQGQRIAYLTDTVGLPVATAEYLRGGELLDWLVLDCSLPPQTHEPRNHNDLTRALAIVEDLRPKQTVLTHVGHTFDSWLLGNAQGLPEGVVVARDGLVVGR</sequence>
<dbReference type="SMART" id="SM00849">
    <property type="entry name" value="Lactamase_B"/>
    <property type="match status" value="1"/>
</dbReference>
<gene>
    <name evidence="2" type="primary">phnP</name>
    <name evidence="2" type="ORF">PMYSY11_0222</name>
</gene>
<evidence type="ECO:0000259" key="1">
    <source>
        <dbReference type="SMART" id="SM00849"/>
    </source>
</evidence>
<dbReference type="Pfam" id="PF12706">
    <property type="entry name" value="Lactamase_B_2"/>
    <property type="match status" value="1"/>
</dbReference>
<dbReference type="NCBIfam" id="TIGR03307">
    <property type="entry name" value="PhnP"/>
    <property type="match status" value="1"/>
</dbReference>
<dbReference type="GO" id="GO:0019700">
    <property type="term" value="P:organic phosphonate catabolic process"/>
    <property type="evidence" value="ECO:0007669"/>
    <property type="project" value="InterPro"/>
</dbReference>
<dbReference type="InterPro" id="IPR001279">
    <property type="entry name" value="Metallo-B-lactamas"/>
</dbReference>
<dbReference type="AlphaFoldDB" id="A0A653DZ83"/>
<dbReference type="PANTHER" id="PTHR42663">
    <property type="entry name" value="HYDROLASE C777.06C-RELATED-RELATED"/>
    <property type="match status" value="1"/>
</dbReference>
<dbReference type="SUPFAM" id="SSF56281">
    <property type="entry name" value="Metallo-hydrolase/oxidoreductase"/>
    <property type="match status" value="1"/>
</dbReference>
<feature type="domain" description="Metallo-beta-lactamase" evidence="1">
    <location>
        <begin position="36"/>
        <end position="221"/>
    </location>
</feature>